<sequence>MADGPLREAAGLTLGPCGSGSPTHERSQALPPHEGRRATAAPANEKPSRGLEQRLRRGASKGRNLLGLMTLLASWGTGYNVLEVFPTGANWTAECEGGGWQFPAPVWNHRAAPTWKQTRWICRQVQQTIPDVLIIAPPVGPWSSWNRGASKDVLRAKVEYWPMWHMIWELWKYQHDRGGLVLLLWGGPKVPPSGEELRDLKYRFINEHPTYKEAILAQPLAEDPGPFFEAYIDMCAFGLKDPQTQKPYKKTYHVGVNDPWWCSQLSAHATCPHGPGQHQALEGIAQGDGRVLPRHERALEWPGPWVQRLLQTVSETLRVGASRRAASPALALHEPSARQIEWEAVPVEVETSPEALLRHKLGEITGDKYDYIYFEGASAALSKQLRTTLARLHVSLGHVSAEKLKRMLHLSGAKDHILGAVSDLRCQICQSVASPTRTPKAAYDRPQRFNERVVADVFFIWDSNQTKYAAIHAVDAFSLYQVASLMPTAKSDLVAHFLKNYWLGIFGPPEVLMTDAGNEFAAHTEALLRAFDVHHEVVPPSAKWRMGLAERHGAVLKLLAMKTIKAVTARGYSETKECLVAAAAARNRQTRIGGFSPVQIVLGRDVAIPSSLLAQLESGHFRYVVNQDLTFNEARRRNEQIRQAAEQAFLWADGNETLRKALSSRTRHPRMEMLYEGALVYFYDPPSSRKGLPKRLQDQVSWTGPGVVVAIERRGGAIKRVWARYRNKLKGIPLEYVRLAALEEVESTKICQDALREVEKELEGGRPDVEEMVDEEVEEPTDPLFDFSGDENMEEEDKVPDLTVDPPYGPGSVLDDLPLQFHRQPQRPPPSQGAADDSRIPVRDVVANPRPLPEEQPNRKKVRFDEAVKATEQHLSRMKAVLEPRTTQAGGQPVETSASSGTSRTAASSTSPPAAPTSHRGYGVLYAAKAWNLEEATRSQRKMLREAKRAGWEAYGVTVETLTTEIMEHMEEMSKLPQNVNSEPGEAIPRDVKASEVTKPVTGPLRKAIDAYVDHDALEPVPLGQPIPPDKILPSRFVLTNKGPETLEEAILKARWVLAGHRDKEAGMHATEAPTASLVAHNLICFVSAQMGWILKYADISAAFLQGEKLDVSRVVYVRLPKGYPSEINDHLLRRLQERAKGSLRHDLVKLVKGGFGLAESPRLWYLKLKRGLEEVGLKELKLSPGTFVLHRHGELQGVLAIHVDDIRMAFAPKYEYVLENLRDKFHFGEWKIATHEMVKFCGRWEKQCPTTHAVTISMDGYAEKLKDPPQRAKEDRSPLTDAERSWVSSVGGQLNWMARQGRADLAFGISRVQQMSGARDPETLKILGQLVARARQPYECLFQRVPGNLSDLVFLAVSDASHGSMPKGRSQGGMMILLANEEVLESETVVNCVLYHSSVLKRVVRSSLAAEISQAAETLEQCDFIRTVTAEILDPHFQLDQWRWSAGQWKQVLVLDSKTGYDILNSISHGEDKRLAIDIAILKEALYEPMANRTIQRLKDFAKRLDIENDNAANVRKLGTEILKRSGKRYNRLMGLEAEHAQKRLRGRGELPAGQGDGGPTDPQLSTTQDGSGIFDGISHGRAQVQPEHPCRICLEAPLATHELSAVSLSMAMEGTTSAPTRTCRGLLHRAISRSKSSPAKVSMELLNPFEILTPTYVPRKARGANAQEEVGSNATTATESTREAPNAREVIKAAKGIINKPRPKAAAGGSGKTMDVVFKGSTCFKHYMTPFDLVPHFHVIFVNFAIFDFVHYDFGELDHEGVTCADGPPWMGRRLHDGKIEYVNRQSRSPLSTQKAAVANYTECWGRNICSLEACSRGEVLEPMVSPVDAPPALPLQALHLGDIWLEDVDDGLHDGMLGDVEVNPEADTSLLCDLQHGRSANVKITLLRPPEEHPFVDERYLPDHGTPFRDMARPYATTALQALAGLEQIGLGPYARWGAHRHGILVQTVIDTLQLYRDMMLHSVYPPANEPKRPPAEPAMEMEMTSGGACSLFLGGAVESKA</sequence>
<feature type="domain" description="Integrase catalytic" evidence="2">
    <location>
        <begin position="442"/>
        <end position="605"/>
    </location>
</feature>
<dbReference type="PANTHER" id="PTHR37984">
    <property type="entry name" value="PROTEIN CBG26694"/>
    <property type="match status" value="1"/>
</dbReference>
<feature type="compositionally biased region" description="Acidic residues" evidence="1">
    <location>
        <begin position="788"/>
        <end position="798"/>
    </location>
</feature>
<comment type="caution">
    <text evidence="3">The sequence shown here is derived from an EMBL/GenBank/DDBJ whole genome shotgun (WGS) entry which is preliminary data.</text>
</comment>
<dbReference type="EMBL" id="LSRX01000856">
    <property type="protein sequence ID" value="OLP87529.1"/>
    <property type="molecule type" value="Genomic_DNA"/>
</dbReference>
<dbReference type="OrthoDB" id="411410at2759"/>
<dbReference type="InterPro" id="IPR013103">
    <property type="entry name" value="RVT_2"/>
</dbReference>
<name>A0A1Q9CXB6_SYMMI</name>
<protein>
    <submittedName>
        <fullName evidence="3">Transposon Ty4-H Gag-Pol polyprotein</fullName>
    </submittedName>
</protein>
<feature type="compositionally biased region" description="Low complexity" evidence="1">
    <location>
        <begin position="896"/>
        <end position="918"/>
    </location>
</feature>
<proteinExistence type="predicted"/>
<feature type="region of interest" description="Disordered" evidence="1">
    <location>
        <begin position="1664"/>
        <end position="1687"/>
    </location>
</feature>
<gene>
    <name evidence="3" type="primary">TY4B-H</name>
    <name evidence="3" type="ORF">AK812_SmicGene31238</name>
</gene>
<feature type="region of interest" description="Disordered" evidence="1">
    <location>
        <begin position="761"/>
        <end position="841"/>
    </location>
</feature>
<feature type="region of interest" description="Disordered" evidence="1">
    <location>
        <begin position="881"/>
        <end position="919"/>
    </location>
</feature>
<dbReference type="GO" id="GO:0003676">
    <property type="term" value="F:nucleic acid binding"/>
    <property type="evidence" value="ECO:0007669"/>
    <property type="project" value="InterPro"/>
</dbReference>
<feature type="compositionally biased region" description="Acidic residues" evidence="1">
    <location>
        <begin position="770"/>
        <end position="781"/>
    </location>
</feature>
<dbReference type="PANTHER" id="PTHR37984:SF5">
    <property type="entry name" value="PROTEIN NYNRIN-LIKE"/>
    <property type="match status" value="1"/>
</dbReference>
<dbReference type="PROSITE" id="PS50994">
    <property type="entry name" value="INTEGRASE"/>
    <property type="match status" value="1"/>
</dbReference>
<dbReference type="InterPro" id="IPR050951">
    <property type="entry name" value="Retrovirus_Pol_polyprotein"/>
</dbReference>
<dbReference type="Gene3D" id="3.30.420.10">
    <property type="entry name" value="Ribonuclease H-like superfamily/Ribonuclease H"/>
    <property type="match status" value="1"/>
</dbReference>
<dbReference type="Pfam" id="PF07727">
    <property type="entry name" value="RVT_2"/>
    <property type="match status" value="1"/>
</dbReference>
<accession>A0A1Q9CXB6</accession>
<evidence type="ECO:0000256" key="1">
    <source>
        <dbReference type="SAM" id="MobiDB-lite"/>
    </source>
</evidence>
<evidence type="ECO:0000313" key="4">
    <source>
        <dbReference type="Proteomes" id="UP000186817"/>
    </source>
</evidence>
<feature type="region of interest" description="Disordered" evidence="1">
    <location>
        <begin position="1"/>
        <end position="53"/>
    </location>
</feature>
<reference evidence="3 4" key="1">
    <citation type="submission" date="2016-02" db="EMBL/GenBank/DDBJ databases">
        <title>Genome analysis of coral dinoflagellate symbionts highlights evolutionary adaptations to a symbiotic lifestyle.</title>
        <authorList>
            <person name="Aranda M."/>
            <person name="Li Y."/>
            <person name="Liew Y.J."/>
            <person name="Baumgarten S."/>
            <person name="Simakov O."/>
            <person name="Wilson M."/>
            <person name="Piel J."/>
            <person name="Ashoor H."/>
            <person name="Bougouffa S."/>
            <person name="Bajic V.B."/>
            <person name="Ryu T."/>
            <person name="Ravasi T."/>
            <person name="Bayer T."/>
            <person name="Micklem G."/>
            <person name="Kim H."/>
            <person name="Bhak J."/>
            <person name="Lajeunesse T.C."/>
            <person name="Voolstra C.R."/>
        </authorList>
    </citation>
    <scope>NUCLEOTIDE SEQUENCE [LARGE SCALE GENOMIC DNA]</scope>
    <source>
        <strain evidence="3 4">CCMP2467</strain>
    </source>
</reference>
<dbReference type="SUPFAM" id="SSF53098">
    <property type="entry name" value="Ribonuclease H-like"/>
    <property type="match status" value="1"/>
</dbReference>
<dbReference type="InterPro" id="IPR036397">
    <property type="entry name" value="RNaseH_sf"/>
</dbReference>
<dbReference type="Proteomes" id="UP000186817">
    <property type="component" value="Unassembled WGS sequence"/>
</dbReference>
<keyword evidence="4" id="KW-1185">Reference proteome</keyword>
<evidence type="ECO:0000259" key="2">
    <source>
        <dbReference type="PROSITE" id="PS50994"/>
    </source>
</evidence>
<organism evidence="3 4">
    <name type="scientific">Symbiodinium microadriaticum</name>
    <name type="common">Dinoflagellate</name>
    <name type="synonym">Zooxanthella microadriatica</name>
    <dbReference type="NCBI Taxonomy" id="2951"/>
    <lineage>
        <taxon>Eukaryota</taxon>
        <taxon>Sar</taxon>
        <taxon>Alveolata</taxon>
        <taxon>Dinophyceae</taxon>
        <taxon>Suessiales</taxon>
        <taxon>Symbiodiniaceae</taxon>
        <taxon>Symbiodinium</taxon>
    </lineage>
</organism>
<feature type="compositionally biased region" description="Basic and acidic residues" evidence="1">
    <location>
        <begin position="23"/>
        <end position="37"/>
    </location>
</feature>
<evidence type="ECO:0000313" key="3">
    <source>
        <dbReference type="EMBL" id="OLP87529.1"/>
    </source>
</evidence>
<feature type="region of interest" description="Disordered" evidence="1">
    <location>
        <begin position="1549"/>
        <end position="1578"/>
    </location>
</feature>
<dbReference type="InterPro" id="IPR012337">
    <property type="entry name" value="RNaseH-like_sf"/>
</dbReference>
<feature type="compositionally biased region" description="Polar residues" evidence="1">
    <location>
        <begin position="1672"/>
        <end position="1681"/>
    </location>
</feature>
<dbReference type="InterPro" id="IPR001584">
    <property type="entry name" value="Integrase_cat-core"/>
</dbReference>
<dbReference type="GO" id="GO:0015074">
    <property type="term" value="P:DNA integration"/>
    <property type="evidence" value="ECO:0007669"/>
    <property type="project" value="InterPro"/>
</dbReference>